<evidence type="ECO:0000259" key="1">
    <source>
        <dbReference type="SMART" id="SM00460"/>
    </source>
</evidence>
<protein>
    <submittedName>
        <fullName evidence="2">Transglutaminase family protein</fullName>
    </submittedName>
</protein>
<name>A0ABU9WP55_9BURK</name>
<organism evidence="2 3">
    <name type="scientific">Burkholderia theae</name>
    <dbReference type="NCBI Taxonomy" id="3143496"/>
    <lineage>
        <taxon>Bacteria</taxon>
        <taxon>Pseudomonadati</taxon>
        <taxon>Pseudomonadota</taxon>
        <taxon>Betaproteobacteria</taxon>
        <taxon>Burkholderiales</taxon>
        <taxon>Burkholderiaceae</taxon>
        <taxon>Burkholderia</taxon>
    </lineage>
</organism>
<dbReference type="SUPFAM" id="SSF54001">
    <property type="entry name" value="Cysteine proteinases"/>
    <property type="match status" value="1"/>
</dbReference>
<dbReference type="SMART" id="SM00460">
    <property type="entry name" value="TGc"/>
    <property type="match status" value="1"/>
</dbReference>
<gene>
    <name evidence="2" type="ORF">VOI36_28530</name>
</gene>
<dbReference type="InterPro" id="IPR013589">
    <property type="entry name" value="Bac_transglu_N"/>
</dbReference>
<evidence type="ECO:0000313" key="3">
    <source>
        <dbReference type="Proteomes" id="UP001466933"/>
    </source>
</evidence>
<dbReference type="Pfam" id="PF01841">
    <property type="entry name" value="Transglut_core"/>
    <property type="match status" value="1"/>
</dbReference>
<dbReference type="InterPro" id="IPR002931">
    <property type="entry name" value="Transglutaminase-like"/>
</dbReference>
<proteinExistence type="predicted"/>
<dbReference type="EMBL" id="JBCPYA010000014">
    <property type="protein sequence ID" value="MEN2473859.1"/>
    <property type="molecule type" value="Genomic_DNA"/>
</dbReference>
<dbReference type="Proteomes" id="UP001466933">
    <property type="component" value="Unassembled WGS sequence"/>
</dbReference>
<dbReference type="PANTHER" id="PTHR33490:SF6">
    <property type="entry name" value="SLL1049 PROTEIN"/>
    <property type="match status" value="1"/>
</dbReference>
<dbReference type="InterPro" id="IPR038765">
    <property type="entry name" value="Papain-like_cys_pep_sf"/>
</dbReference>
<dbReference type="Pfam" id="PF08379">
    <property type="entry name" value="Bact_transglu_N"/>
    <property type="match status" value="1"/>
</dbReference>
<keyword evidence="3" id="KW-1185">Reference proteome</keyword>
<dbReference type="PANTHER" id="PTHR33490">
    <property type="entry name" value="BLR5614 PROTEIN-RELATED"/>
    <property type="match status" value="1"/>
</dbReference>
<dbReference type="Gene3D" id="3.10.620.30">
    <property type="match status" value="1"/>
</dbReference>
<evidence type="ECO:0000313" key="2">
    <source>
        <dbReference type="EMBL" id="MEN2473859.1"/>
    </source>
</evidence>
<comment type="caution">
    <text evidence="2">The sequence shown here is derived from an EMBL/GenBank/DDBJ whole genome shotgun (WGS) entry which is preliminary data.</text>
</comment>
<reference evidence="2 3" key="1">
    <citation type="submission" date="2024-05" db="EMBL/GenBank/DDBJ databases">
        <title>Burkholderia sp. Nov. a novel bacteria isolated from rhizosphere soil of Camellia sinensis.</title>
        <authorList>
            <person name="Dong Y."/>
        </authorList>
    </citation>
    <scope>NUCLEOTIDE SEQUENCE [LARGE SCALE GENOMIC DNA]</scope>
    <source>
        <strain evidence="2 3">GS2Y</strain>
    </source>
</reference>
<dbReference type="RefSeq" id="WP_343494325.1">
    <property type="nucleotide sequence ID" value="NZ_JBCPYA010000014.1"/>
</dbReference>
<feature type="domain" description="Transglutaminase-like" evidence="1">
    <location>
        <begin position="158"/>
        <end position="222"/>
    </location>
</feature>
<sequence length="268" mass="29890">MRLEIVHSARYSYDGPVPHMLQRLRLRPPTSRSQTVLSWEVLANDRPPELSYVDGFENHVDLTSSMADATEIVIVSRGEVTTHEKMCMLDHPEGYTPPWLLLRESPLTRSGNSLKELAAALKGRTDRLLQLHELMAIVHDRLAYASNTADTVTDAESAWMSGRGSCQDYAHVFIAIARRLGIPARVISGYVLADDYETRPASRTWASAYVNDLGWVGFDPVNNICPNERYVKLAAGVDARGAAPVTIHRSTACRETLAVEIAMRRMDE</sequence>
<accession>A0ABU9WP55</accession>